<dbReference type="PANTHER" id="PTHR10169:SF38">
    <property type="entry name" value="DNA TOPOISOMERASE 2"/>
    <property type="match status" value="1"/>
</dbReference>
<keyword evidence="6" id="KW-0067">ATP-binding</keyword>
<feature type="domain" description="DNA topoisomerase type IIA subunit B" evidence="7">
    <location>
        <begin position="302"/>
        <end position="419"/>
    </location>
</feature>
<dbReference type="PANTHER" id="PTHR10169">
    <property type="entry name" value="DNA TOPOISOMERASE/GYRASE"/>
    <property type="match status" value="1"/>
</dbReference>
<dbReference type="PRINTS" id="PR00418">
    <property type="entry name" value="TPI2FAMILY"/>
</dbReference>
<dbReference type="OrthoDB" id="276498at2759"/>
<name>E9GYS0_DAPPU</name>
<dbReference type="EC" id="5.6.2.2" evidence="6"/>
<comment type="subunit">
    <text evidence="6">Homodimer.</text>
</comment>
<dbReference type="InterPro" id="IPR050634">
    <property type="entry name" value="DNA_Topoisomerase_II"/>
</dbReference>
<gene>
    <name evidence="8" type="ORF">DAPPUDRAFT_323396</name>
</gene>
<dbReference type="KEGG" id="dpx:DAPPUDRAFT_323396"/>
<keyword evidence="3 6" id="KW-0799">Topoisomerase</keyword>
<dbReference type="SMART" id="SM00433">
    <property type="entry name" value="TOP2c"/>
    <property type="match status" value="1"/>
</dbReference>
<dbReference type="EMBL" id="GL732576">
    <property type="protein sequence ID" value="EFX75209.1"/>
    <property type="molecule type" value="Genomic_DNA"/>
</dbReference>
<dbReference type="STRING" id="6669.E9GYS0"/>
<evidence type="ECO:0000256" key="5">
    <source>
        <dbReference type="ARBA" id="ARBA00023235"/>
    </source>
</evidence>
<evidence type="ECO:0000256" key="3">
    <source>
        <dbReference type="ARBA" id="ARBA00023029"/>
    </source>
</evidence>
<evidence type="ECO:0000313" key="9">
    <source>
        <dbReference type="Proteomes" id="UP000000305"/>
    </source>
</evidence>
<evidence type="ECO:0000256" key="1">
    <source>
        <dbReference type="ARBA" id="ARBA00000185"/>
    </source>
</evidence>
<reference evidence="8 9" key="1">
    <citation type="journal article" date="2011" name="Science">
        <title>The ecoresponsive genome of Daphnia pulex.</title>
        <authorList>
            <person name="Colbourne J.K."/>
            <person name="Pfrender M.E."/>
            <person name="Gilbert D."/>
            <person name="Thomas W.K."/>
            <person name="Tucker A."/>
            <person name="Oakley T.H."/>
            <person name="Tokishita S."/>
            <person name="Aerts A."/>
            <person name="Arnold G.J."/>
            <person name="Basu M.K."/>
            <person name="Bauer D.J."/>
            <person name="Caceres C.E."/>
            <person name="Carmel L."/>
            <person name="Casola C."/>
            <person name="Choi J.H."/>
            <person name="Detter J.C."/>
            <person name="Dong Q."/>
            <person name="Dusheyko S."/>
            <person name="Eads B.D."/>
            <person name="Frohlich T."/>
            <person name="Geiler-Samerotte K.A."/>
            <person name="Gerlach D."/>
            <person name="Hatcher P."/>
            <person name="Jogdeo S."/>
            <person name="Krijgsveld J."/>
            <person name="Kriventseva E.V."/>
            <person name="Kultz D."/>
            <person name="Laforsch C."/>
            <person name="Lindquist E."/>
            <person name="Lopez J."/>
            <person name="Manak J.R."/>
            <person name="Muller J."/>
            <person name="Pangilinan J."/>
            <person name="Patwardhan R.P."/>
            <person name="Pitluck S."/>
            <person name="Pritham E.J."/>
            <person name="Rechtsteiner A."/>
            <person name="Rho M."/>
            <person name="Rogozin I.B."/>
            <person name="Sakarya O."/>
            <person name="Salamov A."/>
            <person name="Schaack S."/>
            <person name="Shapiro H."/>
            <person name="Shiga Y."/>
            <person name="Skalitzky C."/>
            <person name="Smith Z."/>
            <person name="Souvorov A."/>
            <person name="Sung W."/>
            <person name="Tang Z."/>
            <person name="Tsuchiya D."/>
            <person name="Tu H."/>
            <person name="Vos H."/>
            <person name="Wang M."/>
            <person name="Wolf Y.I."/>
            <person name="Yamagata H."/>
            <person name="Yamada T."/>
            <person name="Ye Y."/>
            <person name="Shaw J.R."/>
            <person name="Andrews J."/>
            <person name="Crease T.J."/>
            <person name="Tang H."/>
            <person name="Lucas S.M."/>
            <person name="Robertson H.M."/>
            <person name="Bork P."/>
            <person name="Koonin E.V."/>
            <person name="Zdobnov E.M."/>
            <person name="Grigoriev I.V."/>
            <person name="Lynch M."/>
            <person name="Boore J.L."/>
        </authorList>
    </citation>
    <scope>NUCLEOTIDE SEQUENCE [LARGE SCALE GENOMIC DNA]</scope>
</reference>
<proteinExistence type="inferred from homology"/>
<comment type="catalytic activity">
    <reaction evidence="1 6">
        <text>ATP-dependent breakage, passage and rejoining of double-stranded DNA.</text>
        <dbReference type="EC" id="5.6.2.2"/>
    </reaction>
</comment>
<dbReference type="InterPro" id="IPR020568">
    <property type="entry name" value="Ribosomal_Su5_D2-typ_SF"/>
</dbReference>
<dbReference type="InterPro" id="IPR014721">
    <property type="entry name" value="Ribsml_uS5_D2-typ_fold_subgr"/>
</dbReference>
<dbReference type="SUPFAM" id="SSF54211">
    <property type="entry name" value="Ribosomal protein S5 domain 2-like"/>
    <property type="match status" value="1"/>
</dbReference>
<dbReference type="InterPro" id="IPR001241">
    <property type="entry name" value="Topo_IIA"/>
</dbReference>
<evidence type="ECO:0000256" key="6">
    <source>
        <dbReference type="RuleBase" id="RU362094"/>
    </source>
</evidence>
<dbReference type="InParanoid" id="E9GYS0"/>
<evidence type="ECO:0000256" key="2">
    <source>
        <dbReference type="ARBA" id="ARBA00001946"/>
    </source>
</evidence>
<dbReference type="InterPro" id="IPR013506">
    <property type="entry name" value="Topo_IIA_bsu_dom2"/>
</dbReference>
<organism evidence="8 9">
    <name type="scientific">Daphnia pulex</name>
    <name type="common">Water flea</name>
    <dbReference type="NCBI Taxonomy" id="6669"/>
    <lineage>
        <taxon>Eukaryota</taxon>
        <taxon>Metazoa</taxon>
        <taxon>Ecdysozoa</taxon>
        <taxon>Arthropoda</taxon>
        <taxon>Crustacea</taxon>
        <taxon>Branchiopoda</taxon>
        <taxon>Diplostraca</taxon>
        <taxon>Cladocera</taxon>
        <taxon>Anomopoda</taxon>
        <taxon>Daphniidae</taxon>
        <taxon>Daphnia</taxon>
    </lineage>
</organism>
<dbReference type="eggNOG" id="KOG0355">
    <property type="taxonomic scope" value="Eukaryota"/>
</dbReference>
<dbReference type="Proteomes" id="UP000000305">
    <property type="component" value="Unassembled WGS sequence"/>
</dbReference>
<comment type="similarity">
    <text evidence="6">Belongs to the type II topoisomerase family.</text>
</comment>
<evidence type="ECO:0000313" key="8">
    <source>
        <dbReference type="EMBL" id="EFX75209.1"/>
    </source>
</evidence>
<sequence>MLSGSSRSSDATIDSASQARSAAAISAATTSSFANIGSNLPATPSSTGVPSLGNMTIDQQILSGIQSVIAKRTSKVEKMLSEPNSSMQSREPIEDVMWVYEDDCIFQRQVTYVPGLYQIFDELLVNAADNKIKDMSMDTIRVDIDLKSNIIKIFYNGEGIPVVEKEEAKMYVPSLIFCSLQPSFNICDEEEEVTGHRNCFGAKLANMFSTSFVLEIASKEQGQRFKQEWRTNMTKDKIPEILPYSGSSFTEITFSLDMEKFKMDALDRDILAVFSRRAVEMAACTRGVKVFLNGNLLPISNFTDYVNLCLRGEKDCFGRQLECVSEVISDSWEIAVASSNRFQQMSFANKYATTEGGRHVFHISNHVIEHFRRMLKEKVGTSLGKHTVRKHIWVFVNCSLKNSTFKSPAKAKLMDASLEMSMCTPSRAFFTKLNDCGVLERLILLMRQLGY</sequence>
<comment type="function">
    <text evidence="6">Control of topological states of DNA by transient breakage and subsequent rejoining of DNA strands. Topoisomerase II makes double-strand breaks.</text>
</comment>
<dbReference type="GO" id="GO:0003918">
    <property type="term" value="F:DNA topoisomerase type II (double strand cut, ATP-hydrolyzing) activity"/>
    <property type="evidence" value="ECO:0007669"/>
    <property type="project" value="UniProtKB-UniRule"/>
</dbReference>
<dbReference type="InterPro" id="IPR036890">
    <property type="entry name" value="HATPase_C_sf"/>
</dbReference>
<keyword evidence="9" id="KW-1185">Reference proteome</keyword>
<evidence type="ECO:0000259" key="7">
    <source>
        <dbReference type="Pfam" id="PF00204"/>
    </source>
</evidence>
<dbReference type="AlphaFoldDB" id="E9GYS0"/>
<dbReference type="FunFam" id="3.30.565.10:FF:000004">
    <property type="entry name" value="DNA topoisomerase 2"/>
    <property type="match status" value="1"/>
</dbReference>
<dbReference type="GO" id="GO:0006265">
    <property type="term" value="P:DNA topological change"/>
    <property type="evidence" value="ECO:0007669"/>
    <property type="project" value="UniProtKB-UniRule"/>
</dbReference>
<dbReference type="Gene3D" id="3.30.230.10">
    <property type="match status" value="1"/>
</dbReference>
<accession>E9GYS0</accession>
<dbReference type="Pfam" id="PF00204">
    <property type="entry name" value="DNA_gyraseB"/>
    <property type="match status" value="1"/>
</dbReference>
<keyword evidence="5 6" id="KW-0413">Isomerase</keyword>
<dbReference type="HOGENOM" id="CLU_001935_0_2_1"/>
<keyword evidence="4 6" id="KW-0238">DNA-binding</keyword>
<dbReference type="GO" id="GO:0003677">
    <property type="term" value="F:DNA binding"/>
    <property type="evidence" value="ECO:0007669"/>
    <property type="project" value="UniProtKB-UniRule"/>
</dbReference>
<dbReference type="SUPFAM" id="SSF55874">
    <property type="entry name" value="ATPase domain of HSP90 chaperone/DNA topoisomerase II/histidine kinase"/>
    <property type="match status" value="1"/>
</dbReference>
<keyword evidence="6" id="KW-0547">Nucleotide-binding</keyword>
<dbReference type="GO" id="GO:0005524">
    <property type="term" value="F:ATP binding"/>
    <property type="evidence" value="ECO:0007669"/>
    <property type="project" value="UniProtKB-UniRule"/>
</dbReference>
<dbReference type="Gene3D" id="3.30.565.10">
    <property type="entry name" value="Histidine kinase-like ATPase, C-terminal domain"/>
    <property type="match status" value="1"/>
</dbReference>
<evidence type="ECO:0000256" key="4">
    <source>
        <dbReference type="ARBA" id="ARBA00023125"/>
    </source>
</evidence>
<protein>
    <recommendedName>
        <fullName evidence="6">DNA topoisomerase 2</fullName>
        <ecNumber evidence="6">5.6.2.2</ecNumber>
    </recommendedName>
</protein>
<comment type="cofactor">
    <cofactor evidence="2">
        <name>Mg(2+)</name>
        <dbReference type="ChEBI" id="CHEBI:18420"/>
    </cofactor>
</comment>